<feature type="domain" description="Translation initiation factor 3 N-terminal" evidence="6">
    <location>
        <begin position="2"/>
        <end position="57"/>
    </location>
</feature>
<dbReference type="GO" id="GO:0005829">
    <property type="term" value="C:cytosol"/>
    <property type="evidence" value="ECO:0007669"/>
    <property type="project" value="TreeGrafter"/>
</dbReference>
<dbReference type="InterPro" id="IPR019814">
    <property type="entry name" value="Translation_initiation_fac_3_N"/>
</dbReference>
<evidence type="ECO:0000256" key="3">
    <source>
        <dbReference type="ARBA" id="ARBA00022917"/>
    </source>
</evidence>
<keyword evidence="2 7" id="KW-0396">Initiation factor</keyword>
<feature type="domain" description="Translation initiation factor 3 C-terminal" evidence="5">
    <location>
        <begin position="68"/>
        <end position="150"/>
    </location>
</feature>
<dbReference type="PANTHER" id="PTHR10938:SF0">
    <property type="entry name" value="TRANSLATION INITIATION FACTOR IF-3, MITOCHONDRIAL"/>
    <property type="match status" value="1"/>
</dbReference>
<evidence type="ECO:0000313" key="8">
    <source>
        <dbReference type="Proteomes" id="UP000177588"/>
    </source>
</evidence>
<name>A0A1G1WFE3_9BACT</name>
<comment type="similarity">
    <text evidence="1">Belongs to the IF-3 family.</text>
</comment>
<dbReference type="InterPro" id="IPR036788">
    <property type="entry name" value="T_IF-3_C_sf"/>
</dbReference>
<evidence type="ECO:0000256" key="4">
    <source>
        <dbReference type="NCBIfam" id="TIGR00168"/>
    </source>
</evidence>
<sequence length="165" mass="18927">MIGKDGKQIGVVDIVEARKKSRDDDLDLVEIAPKANPPVVRIVDFKKFKYEEAKKERIAKKKTREVGTKEIWLGPLMSEHDLKIRVDQARAFLTVGDRVKLTVKFNGREIAHPEFGYRIIEQAVKNLVQVGEKDSEPRMMGRRLILNLRPSKGSKHEAKDQKNNQ</sequence>
<dbReference type="PANTHER" id="PTHR10938">
    <property type="entry name" value="TRANSLATION INITIATION FACTOR IF-3"/>
    <property type="match status" value="1"/>
</dbReference>
<comment type="caution">
    <text evidence="7">The sequence shown here is derived from an EMBL/GenBank/DDBJ whole genome shotgun (WGS) entry which is preliminary data.</text>
</comment>
<keyword evidence="3" id="KW-0648">Protein biosynthesis</keyword>
<dbReference type="AlphaFoldDB" id="A0A1G1WFE3"/>
<dbReference type="Pfam" id="PF05198">
    <property type="entry name" value="IF3_N"/>
    <property type="match status" value="1"/>
</dbReference>
<dbReference type="SUPFAM" id="SSF54364">
    <property type="entry name" value="Translation initiation factor IF3, N-terminal domain"/>
    <property type="match status" value="1"/>
</dbReference>
<gene>
    <name evidence="7" type="ORF">A2Z24_01160</name>
</gene>
<proteinExistence type="inferred from homology"/>
<dbReference type="NCBIfam" id="TIGR00168">
    <property type="entry name" value="infC"/>
    <property type="match status" value="1"/>
</dbReference>
<accession>A0A1G1WFE3</accession>
<dbReference type="GO" id="GO:0003743">
    <property type="term" value="F:translation initiation factor activity"/>
    <property type="evidence" value="ECO:0007669"/>
    <property type="project" value="UniProtKB-UniRule"/>
</dbReference>
<protein>
    <recommendedName>
        <fullName evidence="4">Translation initiation factor IF-3</fullName>
    </recommendedName>
</protein>
<dbReference type="Pfam" id="PF00707">
    <property type="entry name" value="IF3_C"/>
    <property type="match status" value="1"/>
</dbReference>
<dbReference type="GO" id="GO:0043022">
    <property type="term" value="F:ribosome binding"/>
    <property type="evidence" value="ECO:0007669"/>
    <property type="project" value="TreeGrafter"/>
</dbReference>
<dbReference type="GO" id="GO:0032790">
    <property type="term" value="P:ribosome disassembly"/>
    <property type="evidence" value="ECO:0007669"/>
    <property type="project" value="TreeGrafter"/>
</dbReference>
<reference evidence="7 8" key="1">
    <citation type="journal article" date="2016" name="Nat. Commun.">
        <title>Thousands of microbial genomes shed light on interconnected biogeochemical processes in an aquifer system.</title>
        <authorList>
            <person name="Anantharaman K."/>
            <person name="Brown C.T."/>
            <person name="Hug L.A."/>
            <person name="Sharon I."/>
            <person name="Castelle C.J."/>
            <person name="Probst A.J."/>
            <person name="Thomas B.C."/>
            <person name="Singh A."/>
            <person name="Wilkins M.J."/>
            <person name="Karaoz U."/>
            <person name="Brodie E.L."/>
            <person name="Williams K.H."/>
            <person name="Hubbard S.S."/>
            <person name="Banfield J.F."/>
        </authorList>
    </citation>
    <scope>NUCLEOTIDE SEQUENCE [LARGE SCALE GENOMIC DNA]</scope>
</reference>
<dbReference type="Proteomes" id="UP000177588">
    <property type="component" value="Unassembled WGS sequence"/>
</dbReference>
<organism evidence="7 8">
    <name type="scientific">Candidatus Woykebacteria bacterium RBG_16_44_10</name>
    <dbReference type="NCBI Taxonomy" id="1802597"/>
    <lineage>
        <taxon>Bacteria</taxon>
        <taxon>Candidatus Woykeibacteriota</taxon>
    </lineage>
</organism>
<evidence type="ECO:0000256" key="2">
    <source>
        <dbReference type="ARBA" id="ARBA00022540"/>
    </source>
</evidence>
<evidence type="ECO:0000259" key="5">
    <source>
        <dbReference type="Pfam" id="PF00707"/>
    </source>
</evidence>
<dbReference type="SUPFAM" id="SSF55200">
    <property type="entry name" value="Translation initiation factor IF3, C-terminal domain"/>
    <property type="match status" value="1"/>
</dbReference>
<evidence type="ECO:0000313" key="7">
    <source>
        <dbReference type="EMBL" id="OGY26374.1"/>
    </source>
</evidence>
<dbReference type="Gene3D" id="3.30.110.10">
    <property type="entry name" value="Translation initiation factor 3 (IF-3), C-terminal domain"/>
    <property type="match status" value="1"/>
</dbReference>
<dbReference type="EMBL" id="MHCT01000008">
    <property type="protein sequence ID" value="OGY26374.1"/>
    <property type="molecule type" value="Genomic_DNA"/>
</dbReference>
<evidence type="ECO:0000256" key="1">
    <source>
        <dbReference type="ARBA" id="ARBA00005439"/>
    </source>
</evidence>
<dbReference type="STRING" id="1802597.A2Z24_01160"/>
<dbReference type="InterPro" id="IPR001288">
    <property type="entry name" value="Translation_initiation_fac_3"/>
</dbReference>
<dbReference type="GO" id="GO:0016020">
    <property type="term" value="C:membrane"/>
    <property type="evidence" value="ECO:0007669"/>
    <property type="project" value="TreeGrafter"/>
</dbReference>
<dbReference type="InterPro" id="IPR036787">
    <property type="entry name" value="T_IF-3_N_sf"/>
</dbReference>
<evidence type="ECO:0000259" key="6">
    <source>
        <dbReference type="Pfam" id="PF05198"/>
    </source>
</evidence>
<dbReference type="Gene3D" id="3.10.20.80">
    <property type="entry name" value="Translation initiation factor 3 (IF-3), N-terminal domain"/>
    <property type="match status" value="1"/>
</dbReference>
<dbReference type="InterPro" id="IPR019815">
    <property type="entry name" value="Translation_initiation_fac_3_C"/>
</dbReference>